<protein>
    <recommendedName>
        <fullName evidence="3">DinB family protein</fullName>
    </recommendedName>
</protein>
<dbReference type="EMBL" id="JAAFZH010000020">
    <property type="protein sequence ID" value="NDU98768.1"/>
    <property type="molecule type" value="Genomic_DNA"/>
</dbReference>
<evidence type="ECO:0000313" key="1">
    <source>
        <dbReference type="EMBL" id="NDU98768.1"/>
    </source>
</evidence>
<comment type="caution">
    <text evidence="1">The sequence shown here is derived from an EMBL/GenBank/DDBJ whole genome shotgun (WGS) entry which is preliminary data.</text>
</comment>
<gene>
    <name evidence="1" type="ORF">GK108_28040</name>
</gene>
<evidence type="ECO:0008006" key="3">
    <source>
        <dbReference type="Google" id="ProtNLM"/>
    </source>
</evidence>
<name>A0A6L9LJ65_9BACT</name>
<dbReference type="AlphaFoldDB" id="A0A6L9LJ65"/>
<organism evidence="1 2">
    <name type="scientific">Spirosoma terrae</name>
    <dbReference type="NCBI Taxonomy" id="1968276"/>
    <lineage>
        <taxon>Bacteria</taxon>
        <taxon>Pseudomonadati</taxon>
        <taxon>Bacteroidota</taxon>
        <taxon>Cytophagia</taxon>
        <taxon>Cytophagales</taxon>
        <taxon>Cytophagaceae</taxon>
        <taxon>Spirosoma</taxon>
    </lineage>
</organism>
<sequence>MKLQDISADLFDQLISISSQLTNYEYAQPLDLLFGASVGKHVRHVLECYAIALTGYKTGYINYDSRVRQLALETDPQVAIDTMRQMSTLLEQCNSDRSLQFEASYSPDTETDVSISTTFFRELLYNIEHAVHHSAIIRIGLETAFPQVTIPANFGIAYATVHHQRKASLTTA</sequence>
<evidence type="ECO:0000313" key="2">
    <source>
        <dbReference type="Proteomes" id="UP000474175"/>
    </source>
</evidence>
<proteinExistence type="predicted"/>
<dbReference type="RefSeq" id="WP_163954901.1">
    <property type="nucleotide sequence ID" value="NZ_JAAFZH010000020.1"/>
</dbReference>
<accession>A0A6L9LJ65</accession>
<reference evidence="1 2" key="1">
    <citation type="submission" date="2020-02" db="EMBL/GenBank/DDBJ databases">
        <title>Draft genome sequence of two Spirosoma agri KCTC 52727 and Spirosoma terrae KCTC 52035.</title>
        <authorList>
            <person name="Rojas J."/>
            <person name="Ambika Manirajan B."/>
            <person name="Suarez C."/>
            <person name="Ratering S."/>
            <person name="Schnell S."/>
        </authorList>
    </citation>
    <scope>NUCLEOTIDE SEQUENCE [LARGE SCALE GENOMIC DNA]</scope>
    <source>
        <strain evidence="1 2">KCTC 52035</strain>
    </source>
</reference>
<dbReference type="Proteomes" id="UP000474175">
    <property type="component" value="Unassembled WGS sequence"/>
</dbReference>
<dbReference type="PANTHER" id="PTHR39473">
    <property type="match status" value="1"/>
</dbReference>
<keyword evidence="2" id="KW-1185">Reference proteome</keyword>
<dbReference type="PANTHER" id="PTHR39473:SF1">
    <property type="entry name" value="DINB-LIKE DOMAIN-CONTAINING PROTEIN"/>
    <property type="match status" value="1"/>
</dbReference>